<evidence type="ECO:0000256" key="2">
    <source>
        <dbReference type="ARBA" id="ARBA00013194"/>
    </source>
</evidence>
<reference evidence="6" key="1">
    <citation type="journal article" date="2017" name="Science">
        <title>Giant viruses with an expanded complement of translation system components.</title>
        <authorList>
            <person name="Schulz F."/>
            <person name="Yutin N."/>
            <person name="Ivanova N.N."/>
            <person name="Ortega D.R."/>
            <person name="Lee T.K."/>
            <person name="Vierheilig J."/>
            <person name="Daims H."/>
            <person name="Horn M."/>
            <person name="Wagner M."/>
            <person name="Jensen G.J."/>
            <person name="Kyrpides N.C."/>
            <person name="Koonin E.V."/>
            <person name="Woyke T."/>
        </authorList>
    </citation>
    <scope>NUCLEOTIDE SEQUENCE</scope>
    <source>
        <strain evidence="6">ILV1</strain>
    </source>
</reference>
<dbReference type="PROSITE" id="PS50072">
    <property type="entry name" value="CSA_PPIASE_2"/>
    <property type="match status" value="1"/>
</dbReference>
<proteinExistence type="predicted"/>
<keyword evidence="3" id="KW-0697">Rotamase</keyword>
<dbReference type="GO" id="GO:0003755">
    <property type="term" value="F:peptidyl-prolyl cis-trans isomerase activity"/>
    <property type="evidence" value="ECO:0007669"/>
    <property type="project" value="UniProtKB-KW"/>
</dbReference>
<name>A0A1V0SCU1_9VIRU</name>
<dbReference type="FunFam" id="2.40.100.10:FF:000013">
    <property type="entry name" value="Peptidyl-prolyl cis-trans isomerase"/>
    <property type="match status" value="1"/>
</dbReference>
<sequence>MEDINRLLILLLLIGLLYVIYKYQHLIFTKERFNDIQNLIYSKQENNIESIQTENKVINNDEQKISIDNISQLSINSLEDEDGERQPVYKPDSILGSLDNNSLFISDEGTNKSLISDASSFFFLNQNPVVYFEFATQKNKLGKLEIELYQNIVPKTVNNFIQLIKTNKYNGCNIHRIIPGFMIQTGDFTKGNGSGGYSIYGKYFEDENFELDHDQPGVLSMANCGPNTNGSQFFITLDKTPWLNGKHVVFGKVINGMEIVKKIEKYGSEEGTTSEEIRIINCGLTG</sequence>
<organism evidence="6">
    <name type="scientific">Indivirus ILV1</name>
    <dbReference type="NCBI Taxonomy" id="1977633"/>
    <lineage>
        <taxon>Viruses</taxon>
        <taxon>Varidnaviria</taxon>
        <taxon>Bamfordvirae</taxon>
        <taxon>Nucleocytoviricota</taxon>
        <taxon>Megaviricetes</taxon>
        <taxon>Imitervirales</taxon>
        <taxon>Mimiviridae</taxon>
        <taxon>Klosneuvirinae</taxon>
        <taxon>Indivirus</taxon>
    </lineage>
</organism>
<dbReference type="Gene3D" id="2.40.100.10">
    <property type="entry name" value="Cyclophilin-like"/>
    <property type="match status" value="1"/>
</dbReference>
<feature type="domain" description="PPIase cyclophilin-type" evidence="5">
    <location>
        <begin position="131"/>
        <end position="284"/>
    </location>
</feature>
<evidence type="ECO:0000256" key="4">
    <source>
        <dbReference type="ARBA" id="ARBA00023235"/>
    </source>
</evidence>
<dbReference type="EMBL" id="KY684085">
    <property type="protein sequence ID" value="ARF09529.1"/>
    <property type="molecule type" value="Genomic_DNA"/>
</dbReference>
<dbReference type="InterPro" id="IPR002130">
    <property type="entry name" value="Cyclophilin-type_PPIase_dom"/>
</dbReference>
<evidence type="ECO:0000259" key="5">
    <source>
        <dbReference type="PROSITE" id="PS50072"/>
    </source>
</evidence>
<evidence type="ECO:0000256" key="3">
    <source>
        <dbReference type="ARBA" id="ARBA00023110"/>
    </source>
</evidence>
<accession>A0A1V0SCU1</accession>
<protein>
    <recommendedName>
        <fullName evidence="2">peptidylprolyl isomerase</fullName>
        <ecNumber evidence="2">5.2.1.8</ecNumber>
    </recommendedName>
</protein>
<dbReference type="PANTHER" id="PTHR11071">
    <property type="entry name" value="PEPTIDYL-PROLYL CIS-TRANS ISOMERASE"/>
    <property type="match status" value="1"/>
</dbReference>
<dbReference type="EC" id="5.2.1.8" evidence="2"/>
<gene>
    <name evidence="6" type="ORF">Indivirus_1_152</name>
</gene>
<dbReference type="SUPFAM" id="SSF50891">
    <property type="entry name" value="Cyclophilin-like"/>
    <property type="match status" value="1"/>
</dbReference>
<evidence type="ECO:0000256" key="1">
    <source>
        <dbReference type="ARBA" id="ARBA00000971"/>
    </source>
</evidence>
<comment type="catalytic activity">
    <reaction evidence="1">
        <text>[protein]-peptidylproline (omega=180) = [protein]-peptidylproline (omega=0)</text>
        <dbReference type="Rhea" id="RHEA:16237"/>
        <dbReference type="Rhea" id="RHEA-COMP:10747"/>
        <dbReference type="Rhea" id="RHEA-COMP:10748"/>
        <dbReference type="ChEBI" id="CHEBI:83833"/>
        <dbReference type="ChEBI" id="CHEBI:83834"/>
        <dbReference type="EC" id="5.2.1.8"/>
    </reaction>
</comment>
<keyword evidence="4 6" id="KW-0413">Isomerase</keyword>
<evidence type="ECO:0000313" key="6">
    <source>
        <dbReference type="EMBL" id="ARF09529.1"/>
    </source>
</evidence>
<dbReference type="Pfam" id="PF00160">
    <property type="entry name" value="Pro_isomerase"/>
    <property type="match status" value="1"/>
</dbReference>
<dbReference type="PRINTS" id="PR00153">
    <property type="entry name" value="CSAPPISMRASE"/>
</dbReference>
<dbReference type="InterPro" id="IPR029000">
    <property type="entry name" value="Cyclophilin-like_dom_sf"/>
</dbReference>